<dbReference type="HAMAP" id="MF_00361">
    <property type="entry name" value="NAD_kinase"/>
    <property type="match status" value="1"/>
</dbReference>
<keyword evidence="2 6" id="KW-0418">Kinase</keyword>
<feature type="binding site" evidence="6">
    <location>
        <position position="79"/>
    </location>
    <ligand>
        <name>NAD(+)</name>
        <dbReference type="ChEBI" id="CHEBI:57540"/>
    </ligand>
</feature>
<dbReference type="Gene3D" id="3.40.50.10330">
    <property type="entry name" value="Probable inorganic polyphosphate/atp-NAD kinase, domain 1"/>
    <property type="match status" value="1"/>
</dbReference>
<organism evidence="7 8">
    <name type="scientific">Flavobacterium sufflavum</name>
    <dbReference type="NCBI Taxonomy" id="1921138"/>
    <lineage>
        <taxon>Bacteria</taxon>
        <taxon>Pseudomonadati</taxon>
        <taxon>Bacteroidota</taxon>
        <taxon>Flavobacteriia</taxon>
        <taxon>Flavobacteriales</taxon>
        <taxon>Flavobacteriaceae</taxon>
        <taxon>Flavobacterium</taxon>
    </lineage>
</organism>
<name>A0A3S2V6P1_9FLAO</name>
<dbReference type="EMBL" id="SACJ01000002">
    <property type="protein sequence ID" value="RVT78588.1"/>
    <property type="molecule type" value="Genomic_DNA"/>
</dbReference>
<dbReference type="GO" id="GO:0046872">
    <property type="term" value="F:metal ion binding"/>
    <property type="evidence" value="ECO:0007669"/>
    <property type="project" value="UniProtKB-UniRule"/>
</dbReference>
<dbReference type="Proteomes" id="UP000285211">
    <property type="component" value="Unassembled WGS sequence"/>
</dbReference>
<dbReference type="Pfam" id="PF01513">
    <property type="entry name" value="NAD_kinase"/>
    <property type="match status" value="1"/>
</dbReference>
<dbReference type="NCBIfam" id="NF002521">
    <property type="entry name" value="PRK01911.1"/>
    <property type="match status" value="1"/>
</dbReference>
<dbReference type="GO" id="GO:0005737">
    <property type="term" value="C:cytoplasm"/>
    <property type="evidence" value="ECO:0007669"/>
    <property type="project" value="UniProtKB-SubCell"/>
</dbReference>
<protein>
    <recommendedName>
        <fullName evidence="6">NAD kinase</fullName>
        <ecNumber evidence="6">2.7.1.23</ecNumber>
    </recommendedName>
    <alternativeName>
        <fullName evidence="6">ATP-dependent NAD kinase</fullName>
    </alternativeName>
</protein>
<keyword evidence="6" id="KW-0963">Cytoplasm</keyword>
<proteinExistence type="inferred from homology"/>
<evidence type="ECO:0000256" key="4">
    <source>
        <dbReference type="ARBA" id="ARBA00023027"/>
    </source>
</evidence>
<dbReference type="InterPro" id="IPR017437">
    <property type="entry name" value="ATP-NAD_kinase_PpnK-typ_C"/>
</dbReference>
<keyword evidence="6" id="KW-0067">ATP-binding</keyword>
<evidence type="ECO:0000256" key="1">
    <source>
        <dbReference type="ARBA" id="ARBA00022679"/>
    </source>
</evidence>
<evidence type="ECO:0000313" key="8">
    <source>
        <dbReference type="Proteomes" id="UP000285211"/>
    </source>
</evidence>
<comment type="similarity">
    <text evidence="6">Belongs to the NAD kinase family.</text>
</comment>
<evidence type="ECO:0000256" key="2">
    <source>
        <dbReference type="ARBA" id="ARBA00022777"/>
    </source>
</evidence>
<dbReference type="InterPro" id="IPR016064">
    <property type="entry name" value="NAD/diacylglycerol_kinase_sf"/>
</dbReference>
<dbReference type="PANTHER" id="PTHR20275">
    <property type="entry name" value="NAD KINASE"/>
    <property type="match status" value="1"/>
</dbReference>
<evidence type="ECO:0000313" key="7">
    <source>
        <dbReference type="EMBL" id="RVT78588.1"/>
    </source>
</evidence>
<keyword evidence="1 6" id="KW-0808">Transferase</keyword>
<accession>A0A3S2V6P1</accession>
<keyword evidence="8" id="KW-1185">Reference proteome</keyword>
<dbReference type="GO" id="GO:0006741">
    <property type="term" value="P:NADP+ biosynthetic process"/>
    <property type="evidence" value="ECO:0007669"/>
    <property type="project" value="UniProtKB-UniRule"/>
</dbReference>
<gene>
    <name evidence="6" type="primary">nadK</name>
    <name evidence="7" type="ORF">EOD40_04965</name>
</gene>
<dbReference type="OrthoDB" id="9774737at2"/>
<dbReference type="InterPro" id="IPR017438">
    <property type="entry name" value="ATP-NAD_kinase_N"/>
</dbReference>
<comment type="cofactor">
    <cofactor evidence="6">
        <name>a divalent metal cation</name>
        <dbReference type="ChEBI" id="CHEBI:60240"/>
    </cofactor>
</comment>
<dbReference type="EC" id="2.7.1.23" evidence="6"/>
<evidence type="ECO:0000256" key="3">
    <source>
        <dbReference type="ARBA" id="ARBA00022857"/>
    </source>
</evidence>
<dbReference type="Gene3D" id="2.60.200.30">
    <property type="entry name" value="Probable inorganic polyphosphate/atp-NAD kinase, domain 2"/>
    <property type="match status" value="1"/>
</dbReference>
<comment type="caution">
    <text evidence="7">The sequence shown here is derived from an EMBL/GenBank/DDBJ whole genome shotgun (WGS) entry which is preliminary data.</text>
</comment>
<comment type="caution">
    <text evidence="6">Lacks conserved residue(s) required for the propagation of feature annotation.</text>
</comment>
<evidence type="ECO:0000256" key="5">
    <source>
        <dbReference type="ARBA" id="ARBA00047925"/>
    </source>
</evidence>
<keyword evidence="3 6" id="KW-0521">NADP</keyword>
<evidence type="ECO:0000256" key="6">
    <source>
        <dbReference type="HAMAP-Rule" id="MF_00361"/>
    </source>
</evidence>
<dbReference type="GO" id="GO:0019674">
    <property type="term" value="P:NAD+ metabolic process"/>
    <property type="evidence" value="ECO:0007669"/>
    <property type="project" value="InterPro"/>
</dbReference>
<reference evidence="7 8" key="1">
    <citation type="submission" date="2019-01" db="EMBL/GenBank/DDBJ databases">
        <authorList>
            <person name="Chen W.-M."/>
        </authorList>
    </citation>
    <scope>NUCLEOTIDE SEQUENCE [LARGE SCALE GENOMIC DNA]</scope>
    <source>
        <strain evidence="7 8">BBQ-12</strain>
    </source>
</reference>
<dbReference type="InterPro" id="IPR002504">
    <property type="entry name" value="NADK"/>
</dbReference>
<dbReference type="AlphaFoldDB" id="A0A3S2V6P1"/>
<feature type="binding site" evidence="6">
    <location>
        <begin position="190"/>
        <end position="195"/>
    </location>
    <ligand>
        <name>NAD(+)</name>
        <dbReference type="ChEBI" id="CHEBI:57540"/>
    </ligand>
</feature>
<dbReference type="Pfam" id="PF20143">
    <property type="entry name" value="NAD_kinase_C"/>
    <property type="match status" value="1"/>
</dbReference>
<dbReference type="GO" id="GO:0005524">
    <property type="term" value="F:ATP binding"/>
    <property type="evidence" value="ECO:0007669"/>
    <property type="project" value="UniProtKB-KW"/>
</dbReference>
<comment type="function">
    <text evidence="6">Involved in the regulation of the intracellular balance of NAD and NADP, and is a key enzyme in the biosynthesis of NADP. Catalyzes specifically the phosphorylation on 2'-hydroxyl of the adenosine moiety of NAD to yield NADP.</text>
</comment>
<feature type="binding site" evidence="6">
    <location>
        <begin position="149"/>
        <end position="150"/>
    </location>
    <ligand>
        <name>NAD(+)</name>
        <dbReference type="ChEBI" id="CHEBI:57540"/>
    </ligand>
</feature>
<dbReference type="GO" id="GO:0003951">
    <property type="term" value="F:NAD+ kinase activity"/>
    <property type="evidence" value="ECO:0007669"/>
    <property type="project" value="UniProtKB-UniRule"/>
</dbReference>
<sequence length="294" mass="32817">MKIAIYGQYYQNSTEPIIKDIFVFFNKRNIEIVIESKFLALIQEKKIIEKEYKTFCSHTELDSSFDMLLSIGGDGTILRAAALVRDSGIPILGINAGRLGFLATVPKENIDKFLQIVIDKKYTLSKRTLLSLTSTPENEALNDINFAMNEVSVSRKDTTSMITIETYLNGEILNSYWADGLIISTPTGSTGYSLSCGGPILTPDVKSLVITPIAPHNLNARPLVIPDETEIMLKVSGREENYLVSLDSRITSVGNESILTVKKTPFQINMVEIPNETFLKTLRSKLLWGEDKRN</sequence>
<comment type="subcellular location">
    <subcellularLocation>
        <location evidence="6">Cytoplasm</location>
    </subcellularLocation>
</comment>
<dbReference type="SUPFAM" id="SSF111331">
    <property type="entry name" value="NAD kinase/diacylglycerol kinase-like"/>
    <property type="match status" value="1"/>
</dbReference>
<dbReference type="PANTHER" id="PTHR20275:SF0">
    <property type="entry name" value="NAD KINASE"/>
    <property type="match status" value="1"/>
</dbReference>
<keyword evidence="6" id="KW-0547">Nucleotide-binding</keyword>
<feature type="binding site" evidence="6">
    <location>
        <position position="214"/>
    </location>
    <ligand>
        <name>NAD(+)</name>
        <dbReference type="ChEBI" id="CHEBI:57540"/>
    </ligand>
</feature>
<comment type="catalytic activity">
    <reaction evidence="5 6">
        <text>NAD(+) + ATP = ADP + NADP(+) + H(+)</text>
        <dbReference type="Rhea" id="RHEA:18629"/>
        <dbReference type="ChEBI" id="CHEBI:15378"/>
        <dbReference type="ChEBI" id="CHEBI:30616"/>
        <dbReference type="ChEBI" id="CHEBI:57540"/>
        <dbReference type="ChEBI" id="CHEBI:58349"/>
        <dbReference type="ChEBI" id="CHEBI:456216"/>
        <dbReference type="EC" id="2.7.1.23"/>
    </reaction>
</comment>
<feature type="binding site" evidence="6">
    <location>
        <position position="179"/>
    </location>
    <ligand>
        <name>NAD(+)</name>
        <dbReference type="ChEBI" id="CHEBI:57540"/>
    </ligand>
</feature>
<dbReference type="GO" id="GO:0051287">
    <property type="term" value="F:NAD binding"/>
    <property type="evidence" value="ECO:0007669"/>
    <property type="project" value="UniProtKB-ARBA"/>
</dbReference>
<feature type="active site" description="Proton acceptor" evidence="6">
    <location>
        <position position="74"/>
    </location>
</feature>
<feature type="binding site" evidence="6">
    <location>
        <begin position="74"/>
        <end position="75"/>
    </location>
    <ligand>
        <name>NAD(+)</name>
        <dbReference type="ChEBI" id="CHEBI:57540"/>
    </ligand>
</feature>
<dbReference type="RefSeq" id="WP_128193789.1">
    <property type="nucleotide sequence ID" value="NZ_SACJ01000002.1"/>
</dbReference>
<keyword evidence="4 6" id="KW-0520">NAD</keyword>